<dbReference type="AlphaFoldDB" id="A0A2P7ST57"/>
<feature type="region of interest" description="Disordered" evidence="1">
    <location>
        <begin position="891"/>
        <end position="980"/>
    </location>
</feature>
<evidence type="ECO:0000259" key="2">
    <source>
        <dbReference type="PROSITE" id="PS51724"/>
    </source>
</evidence>
<dbReference type="PROSITE" id="PS51724">
    <property type="entry name" value="SPOR"/>
    <property type="match status" value="1"/>
</dbReference>
<reference evidence="3 4" key="1">
    <citation type="submission" date="2018-03" db="EMBL/GenBank/DDBJ databases">
        <title>The draft genome of Mesorhizobium sp. 6GN-30.</title>
        <authorList>
            <person name="Liu L."/>
            <person name="Li L."/>
            <person name="Wang T."/>
            <person name="Zhang X."/>
            <person name="Liang L."/>
        </authorList>
    </citation>
    <scope>NUCLEOTIDE SEQUENCE [LARGE SCALE GENOMIC DNA]</scope>
    <source>
        <strain evidence="3 4">6GN30</strain>
    </source>
</reference>
<feature type="compositionally biased region" description="Low complexity" evidence="1">
    <location>
        <begin position="825"/>
        <end position="847"/>
    </location>
</feature>
<dbReference type="OrthoDB" id="7338235at2"/>
<keyword evidence="4" id="KW-1185">Reference proteome</keyword>
<dbReference type="Pfam" id="PF05036">
    <property type="entry name" value="SPOR"/>
    <property type="match status" value="1"/>
</dbReference>
<accession>A0A2P7ST57</accession>
<feature type="region of interest" description="Disordered" evidence="1">
    <location>
        <begin position="487"/>
        <end position="511"/>
    </location>
</feature>
<protein>
    <recommendedName>
        <fullName evidence="2">SPOR domain-containing protein</fullName>
    </recommendedName>
</protein>
<feature type="domain" description="SPOR" evidence="2">
    <location>
        <begin position="999"/>
        <end position="1082"/>
    </location>
</feature>
<dbReference type="InterPro" id="IPR036680">
    <property type="entry name" value="SPOR-like_sf"/>
</dbReference>
<sequence>MAEKANLKIADQAAVAEDDPFAELTRIMGFDPRQPVKPAAAVAKPAEVKPAEPQIDEADFGIDLERELMGDFAAEEAPVAAYSPPAAAEEPVQAYAPKTADTTVAEVAPQAEAVAEEPGQQWSAPAEEAPAVEAEGVAEAAAEAEEIRVEDDAPVEAPIGFQAEGHEADSADQPAVQWPAVEELPLAEAEMTAPEPELHAAAPAEADEPAAEAAGEPVAEADHAPLAFADEGEPEAVEDAAAEPGIVETAAAERRDESVARPEIDEPVARAEIPEQDGTRAEAPGSSEWELDQHFDMAFADQPEHQPLAAVHHADEADASRSPVTDDVAEAAEETAYRLPLGAAFSPQPWDDGQVDRQPETVVPEASLETSLEEELNALLGNEPVAAADHHVSGGHDHAEPVQAAAPVAEPQPHWHDEPAMQAYDDGNAAAVDEEWLEPVDVAEVARQDQAWSSVAAPRHAEADDELDGLFDDQAFDAAISDAVAQAGDDTGQGEPAAAQTWEPEESMPRDGHDPYAALAAMSADLQVSRSWQHAPEPEQTFEPPAPAAAVAAARQEVPDIETVEVPEQAVALADDLDLPVLAYEDEPAPVRPYDDLDAEFSNLLQGMNAGVAEQAVQSQQPADRREIRIEQPASVGYFDDPAVPAVAGAAVAGAIAARAAAGGDYGYAYQEAPRAAAAGGRQDAGSDAQFAYDPDFDEEIAGPAYTQLAERPSRRRGLVIAAVVGGVALLGGVAAFALSYGEGPGSGELALVKADPSPVKIKPENPGGATIPNQDAKVYDSVAGAGGSGEPTQEKLLNSAEEPVQMPTPDDEPVDLAMQDDEAAAGQPAETAAAGPQAPAGQPMPKGADRIEQVIQDPGVDDSVEVAAVAPRKVRTMIVKADGTLVAREEPAPAAAPALDSASEGIVDPVASSPTPAGEGAETTATVPSAPQPAAAAAPQQPAATAPQQPAAAAPQARAAGTTPDRVPVAPARPSDQPVDIVGEVKAERVAALDPAAAPAPGSWSMQIASQPTEAAAQSSYQDLQRRYGSVLEGKQATIVKAEIAGKGTFWRVRVPAGSRNDAVKLCETYKAAGGSCFVSR</sequence>
<dbReference type="InterPro" id="IPR007730">
    <property type="entry name" value="SPOR-like_dom"/>
</dbReference>
<dbReference type="SUPFAM" id="SSF110997">
    <property type="entry name" value="Sporulation related repeat"/>
    <property type="match status" value="1"/>
</dbReference>
<dbReference type="Gene3D" id="3.30.70.1070">
    <property type="entry name" value="Sporulation related repeat"/>
    <property type="match status" value="1"/>
</dbReference>
<organism evidence="3 4">
    <name type="scientific">Kumtagia ephedrae</name>
    <dbReference type="NCBI Taxonomy" id="2116701"/>
    <lineage>
        <taxon>Bacteria</taxon>
        <taxon>Pseudomonadati</taxon>
        <taxon>Pseudomonadota</taxon>
        <taxon>Alphaproteobacteria</taxon>
        <taxon>Hyphomicrobiales</taxon>
        <taxon>Phyllobacteriaceae</taxon>
        <taxon>Kumtagia</taxon>
    </lineage>
</organism>
<dbReference type="GO" id="GO:0042834">
    <property type="term" value="F:peptidoglycan binding"/>
    <property type="evidence" value="ECO:0007669"/>
    <property type="project" value="InterPro"/>
</dbReference>
<feature type="compositionally biased region" description="Low complexity" evidence="1">
    <location>
        <begin position="112"/>
        <end position="141"/>
    </location>
</feature>
<proteinExistence type="predicted"/>
<dbReference type="Proteomes" id="UP000241229">
    <property type="component" value="Unassembled WGS sequence"/>
</dbReference>
<evidence type="ECO:0000313" key="4">
    <source>
        <dbReference type="Proteomes" id="UP000241229"/>
    </source>
</evidence>
<comment type="caution">
    <text evidence="3">The sequence shown here is derived from an EMBL/GenBank/DDBJ whole genome shotgun (WGS) entry which is preliminary data.</text>
</comment>
<name>A0A2P7ST57_9HYPH</name>
<feature type="compositionally biased region" description="Low complexity" evidence="1">
    <location>
        <begin position="915"/>
        <end position="965"/>
    </location>
</feature>
<dbReference type="RefSeq" id="WP_106770214.1">
    <property type="nucleotide sequence ID" value="NZ_PXYK01000001.1"/>
</dbReference>
<evidence type="ECO:0000313" key="3">
    <source>
        <dbReference type="EMBL" id="PSJ65672.1"/>
    </source>
</evidence>
<feature type="region of interest" description="Disordered" evidence="1">
    <location>
        <begin position="823"/>
        <end position="847"/>
    </location>
</feature>
<feature type="region of interest" description="Disordered" evidence="1">
    <location>
        <begin position="112"/>
        <end position="153"/>
    </location>
</feature>
<gene>
    <name evidence="3" type="ORF">C7I84_00665</name>
</gene>
<evidence type="ECO:0000256" key="1">
    <source>
        <dbReference type="SAM" id="MobiDB-lite"/>
    </source>
</evidence>
<dbReference type="EMBL" id="PXYK01000001">
    <property type="protein sequence ID" value="PSJ65672.1"/>
    <property type="molecule type" value="Genomic_DNA"/>
</dbReference>